<organism evidence="2 3">
    <name type="scientific">Plantibacter flavus</name>
    <dbReference type="NCBI Taxonomy" id="150123"/>
    <lineage>
        <taxon>Bacteria</taxon>
        <taxon>Bacillati</taxon>
        <taxon>Actinomycetota</taxon>
        <taxon>Actinomycetes</taxon>
        <taxon>Micrococcales</taxon>
        <taxon>Microbacteriaceae</taxon>
        <taxon>Plantibacter</taxon>
    </lineage>
</organism>
<feature type="region of interest" description="Disordered" evidence="1">
    <location>
        <begin position="1"/>
        <end position="52"/>
    </location>
</feature>
<evidence type="ECO:0000313" key="3">
    <source>
        <dbReference type="Proteomes" id="UP000266915"/>
    </source>
</evidence>
<dbReference type="InterPro" id="IPR048000">
    <property type="entry name" value="TnsA-like"/>
</dbReference>
<dbReference type="AlphaFoldDB" id="A0A3N2BXH5"/>
<reference evidence="2 3" key="1">
    <citation type="submission" date="2018-11" db="EMBL/GenBank/DDBJ databases">
        <title>Sequencing the genomes of 1000 actinobacteria strains.</title>
        <authorList>
            <person name="Klenk H.-P."/>
        </authorList>
    </citation>
    <scope>NUCLEOTIDE SEQUENCE [LARGE SCALE GENOMIC DNA]</scope>
    <source>
        <strain evidence="2 3">DSM 14012</strain>
    </source>
</reference>
<gene>
    <name evidence="2" type="ORF">EDD42_0013</name>
</gene>
<evidence type="ECO:0000313" key="2">
    <source>
        <dbReference type="EMBL" id="ROR79983.1"/>
    </source>
</evidence>
<name>A0A3N2BXH5_9MICO</name>
<keyword evidence="3" id="KW-1185">Reference proteome</keyword>
<evidence type="ECO:0000256" key="1">
    <source>
        <dbReference type="SAM" id="MobiDB-lite"/>
    </source>
</evidence>
<proteinExistence type="predicted"/>
<dbReference type="RefSeq" id="WP_159453364.1">
    <property type="nucleotide sequence ID" value="NZ_FXAP01000002.1"/>
</dbReference>
<feature type="compositionally biased region" description="Polar residues" evidence="1">
    <location>
        <begin position="7"/>
        <end position="24"/>
    </location>
</feature>
<dbReference type="EMBL" id="RKHL01000001">
    <property type="protein sequence ID" value="ROR79983.1"/>
    <property type="molecule type" value="Genomic_DNA"/>
</dbReference>
<dbReference type="Proteomes" id="UP000266915">
    <property type="component" value="Unassembled WGS sequence"/>
</dbReference>
<protein>
    <recommendedName>
        <fullName evidence="4">TnsA-like heteromeric transposase endonuclease subunit</fullName>
    </recommendedName>
</protein>
<dbReference type="NCBIfam" id="NF033179">
    <property type="entry name" value="TnsA_like_Actin"/>
    <property type="match status" value="1"/>
</dbReference>
<accession>A0A3N2BXH5</accession>
<sequence length="332" mass="37007">MSARTLRASQHNIPQSRTEPSSSPAHAPAELPAPSSWESALPPSEHPDTVPPELQSALEKFRLAGMLGEGTRVRLFRPIRGPRRLRLPQRSPGDVGVRVLLSRDGRTGYARRLNQVSLADLVHSHPMRDFSRRRAQSNKPVAFFSRTVGDMIACESQHERRFALIADWHPSVAFIAAQPFTIDFPAGNDIDSHTPDFALITTSGTVVVVDVKWPSHAVDPDTVRRHELIERTLARAGMQHAVWTGAPMSLTQNLANFAAARVPEHKMRELEPKLLAAHRPGRTVSQVLEDAADTCQVPWLEGLVVVRRMLWDHRLTVDMAVPFTVDSELFRS</sequence>
<comment type="caution">
    <text evidence="2">The sequence shown here is derived from an EMBL/GenBank/DDBJ whole genome shotgun (WGS) entry which is preliminary data.</text>
</comment>
<evidence type="ECO:0008006" key="4">
    <source>
        <dbReference type="Google" id="ProtNLM"/>
    </source>
</evidence>